<dbReference type="PANTHER" id="PTHR11439">
    <property type="entry name" value="GAG-POL-RELATED RETROTRANSPOSON"/>
    <property type="match status" value="1"/>
</dbReference>
<evidence type="ECO:0000313" key="3">
    <source>
        <dbReference type="Proteomes" id="UP000325315"/>
    </source>
</evidence>
<dbReference type="Proteomes" id="UP000325315">
    <property type="component" value="Unassembled WGS sequence"/>
</dbReference>
<dbReference type="EMBL" id="SMMG02000004">
    <property type="protein sequence ID" value="KAA3477485.1"/>
    <property type="molecule type" value="Genomic_DNA"/>
</dbReference>
<gene>
    <name evidence="2" type="ORF">EPI10_011370</name>
</gene>
<keyword evidence="1" id="KW-0472">Membrane</keyword>
<evidence type="ECO:0000256" key="1">
    <source>
        <dbReference type="SAM" id="Phobius"/>
    </source>
</evidence>
<reference evidence="2" key="1">
    <citation type="submission" date="2019-08" db="EMBL/GenBank/DDBJ databases">
        <authorList>
            <person name="Liu F."/>
        </authorList>
    </citation>
    <scope>NUCLEOTIDE SEQUENCE [LARGE SCALE GENOMIC DNA]</scope>
    <source>
        <strain evidence="2">PA1801</strain>
        <tissue evidence="2">Leaf</tissue>
    </source>
</reference>
<name>A0A5B6W8G9_9ROSI</name>
<dbReference type="PANTHER" id="PTHR11439:SF470">
    <property type="entry name" value="CYSTEINE-RICH RLK (RECEPTOR-LIKE PROTEIN KINASE) 8"/>
    <property type="match status" value="1"/>
</dbReference>
<keyword evidence="3" id="KW-1185">Reference proteome</keyword>
<evidence type="ECO:0000313" key="2">
    <source>
        <dbReference type="EMBL" id="KAA3477485.1"/>
    </source>
</evidence>
<dbReference type="OrthoDB" id="414945at2759"/>
<accession>A0A5B6W8G9</accession>
<feature type="transmembrane region" description="Helical" evidence="1">
    <location>
        <begin position="39"/>
        <end position="72"/>
    </location>
</feature>
<sequence length="173" mass="20359">MALNKAHDNGLILFLFSFYHLVFINFSESTLFTKGSCKYFVALLIYVNDIILVGKDFSLLTIVRASSTIFYAKRSWFFKRHKNLQLLEYTRLLRAKPMDLPMVPSFKLSKDIGDPLPNPTRYMRLVGWLLYLTNTRPDITFVVYYLSQFVSDPYTYHHKVVYNLLAYLKQCNI</sequence>
<dbReference type="AlphaFoldDB" id="A0A5B6W8G9"/>
<keyword evidence="1" id="KW-1133">Transmembrane helix</keyword>
<proteinExistence type="predicted"/>
<keyword evidence="1" id="KW-0812">Transmembrane</keyword>
<feature type="transmembrane region" description="Helical" evidence="1">
    <location>
        <begin position="12"/>
        <end position="33"/>
    </location>
</feature>
<comment type="caution">
    <text evidence="2">The sequence shown here is derived from an EMBL/GenBank/DDBJ whole genome shotgun (WGS) entry which is preliminary data.</text>
</comment>
<organism evidence="2 3">
    <name type="scientific">Gossypium australe</name>
    <dbReference type="NCBI Taxonomy" id="47621"/>
    <lineage>
        <taxon>Eukaryota</taxon>
        <taxon>Viridiplantae</taxon>
        <taxon>Streptophyta</taxon>
        <taxon>Embryophyta</taxon>
        <taxon>Tracheophyta</taxon>
        <taxon>Spermatophyta</taxon>
        <taxon>Magnoliopsida</taxon>
        <taxon>eudicotyledons</taxon>
        <taxon>Gunneridae</taxon>
        <taxon>Pentapetalae</taxon>
        <taxon>rosids</taxon>
        <taxon>malvids</taxon>
        <taxon>Malvales</taxon>
        <taxon>Malvaceae</taxon>
        <taxon>Malvoideae</taxon>
        <taxon>Gossypium</taxon>
    </lineage>
</organism>
<protein>
    <submittedName>
        <fullName evidence="2">Retrovirus-related Pol polyprotein from transposon TNT 1-94</fullName>
    </submittedName>
</protein>